<dbReference type="AlphaFoldDB" id="A0A1R3JYI7"/>
<dbReference type="OrthoDB" id="1743987at2759"/>
<dbReference type="Gene3D" id="3.30.200.20">
    <property type="entry name" value="Phosphorylase Kinase, domain 1"/>
    <property type="match status" value="1"/>
</dbReference>
<dbReference type="PANTHER" id="PTHR27002">
    <property type="entry name" value="RECEPTOR-LIKE SERINE/THREONINE-PROTEIN KINASE SD1-8"/>
    <property type="match status" value="1"/>
</dbReference>
<name>A0A1R3JYI7_9ROSI</name>
<evidence type="ECO:0000259" key="8">
    <source>
        <dbReference type="PROSITE" id="PS50948"/>
    </source>
</evidence>
<evidence type="ECO:0000313" key="10">
    <source>
        <dbReference type="Proteomes" id="UP000187203"/>
    </source>
</evidence>
<dbReference type="PROSITE" id="PS50948">
    <property type="entry name" value="PAN"/>
    <property type="match status" value="1"/>
</dbReference>
<dbReference type="InterPro" id="IPR003609">
    <property type="entry name" value="Pan_app"/>
</dbReference>
<feature type="domain" description="Apple" evidence="8">
    <location>
        <begin position="86"/>
        <end position="158"/>
    </location>
</feature>
<feature type="region of interest" description="Disordered" evidence="6">
    <location>
        <begin position="527"/>
        <end position="552"/>
    </location>
</feature>
<dbReference type="InterPro" id="IPR011009">
    <property type="entry name" value="Kinase-like_dom_sf"/>
</dbReference>
<evidence type="ECO:0000256" key="1">
    <source>
        <dbReference type="ARBA" id="ARBA00022527"/>
    </source>
</evidence>
<keyword evidence="7" id="KW-0472">Membrane</keyword>
<evidence type="ECO:0000256" key="5">
    <source>
        <dbReference type="ARBA" id="ARBA00022840"/>
    </source>
</evidence>
<keyword evidence="10" id="KW-1185">Reference proteome</keyword>
<comment type="caution">
    <text evidence="9">The sequence shown here is derived from an EMBL/GenBank/DDBJ whole genome shotgun (WGS) entry which is preliminary data.</text>
</comment>
<keyword evidence="7" id="KW-0812">Transmembrane</keyword>
<dbReference type="GO" id="GO:0005524">
    <property type="term" value="F:ATP binding"/>
    <property type="evidence" value="ECO:0007669"/>
    <property type="project" value="UniProtKB-KW"/>
</dbReference>
<dbReference type="SUPFAM" id="SSF56112">
    <property type="entry name" value="Protein kinase-like (PK-like)"/>
    <property type="match status" value="1"/>
</dbReference>
<dbReference type="GO" id="GO:0005886">
    <property type="term" value="C:plasma membrane"/>
    <property type="evidence" value="ECO:0007669"/>
    <property type="project" value="TreeGrafter"/>
</dbReference>
<organism evidence="9 10">
    <name type="scientific">Corchorus olitorius</name>
    <dbReference type="NCBI Taxonomy" id="93759"/>
    <lineage>
        <taxon>Eukaryota</taxon>
        <taxon>Viridiplantae</taxon>
        <taxon>Streptophyta</taxon>
        <taxon>Embryophyta</taxon>
        <taxon>Tracheophyta</taxon>
        <taxon>Spermatophyta</taxon>
        <taxon>Magnoliopsida</taxon>
        <taxon>eudicotyledons</taxon>
        <taxon>Gunneridae</taxon>
        <taxon>Pentapetalae</taxon>
        <taxon>rosids</taxon>
        <taxon>malvids</taxon>
        <taxon>Malvales</taxon>
        <taxon>Malvaceae</taxon>
        <taxon>Grewioideae</taxon>
        <taxon>Apeibeae</taxon>
        <taxon>Corchorus</taxon>
    </lineage>
</organism>
<evidence type="ECO:0000313" key="9">
    <source>
        <dbReference type="EMBL" id="OMO99870.1"/>
    </source>
</evidence>
<keyword evidence="3" id="KW-0547">Nucleotide-binding</keyword>
<dbReference type="EMBL" id="AWUE01015033">
    <property type="protein sequence ID" value="OMO99870.1"/>
    <property type="molecule type" value="Genomic_DNA"/>
</dbReference>
<proteinExistence type="predicted"/>
<protein>
    <recommendedName>
        <fullName evidence="8">Apple domain-containing protein</fullName>
    </recommendedName>
</protein>
<feature type="compositionally biased region" description="Low complexity" evidence="6">
    <location>
        <begin position="527"/>
        <end position="543"/>
    </location>
</feature>
<feature type="transmembrane region" description="Helical" evidence="7">
    <location>
        <begin position="353"/>
        <end position="377"/>
    </location>
</feature>
<accession>A0A1R3JYI7</accession>
<keyword evidence="1" id="KW-0723">Serine/threonine-protein kinase</keyword>
<keyword evidence="7" id="KW-1133">Transmembrane helix</keyword>
<evidence type="ECO:0000256" key="7">
    <source>
        <dbReference type="SAM" id="Phobius"/>
    </source>
</evidence>
<dbReference type="CDD" id="cd01098">
    <property type="entry name" value="PAN_AP_plant"/>
    <property type="match status" value="1"/>
</dbReference>
<dbReference type="GO" id="GO:0004674">
    <property type="term" value="F:protein serine/threonine kinase activity"/>
    <property type="evidence" value="ECO:0007669"/>
    <property type="project" value="UniProtKB-KW"/>
</dbReference>
<evidence type="ECO:0000256" key="4">
    <source>
        <dbReference type="ARBA" id="ARBA00022777"/>
    </source>
</evidence>
<sequence>MGDINDSIPFTLTSWTSDEDPDPGKFTFKRDDVPEPRNMFVVMENDVIPYWRLSWPESGFKPKIQVQWNARDFRGGCSRSSTSASCDNDSFLRLKKMKLGSSQSSYKAMDEADCRKKCLDSCCEAYSYDSISCLTWTQDLSDLQDDQDGGYDLNVRVALSDIESTDRNCETCGLNLVPYPLSTRPDCGDSMYSSFYCNNNTDQLSFVASSGNYTVIRVDPESRTFVIQLPSKEADSCHALQSSGSGILRLNQSSPFNVTSWCNSDLGNFTTDSSLNGMVEVEISWKPPKEPTCTSSADCNDWPHSTCNGTRDGQKWCLCNANFQWNGSALNCTQEFHPYGGPSADSSNRNRSLPLIIGVTLAIGMAFFCFVVSIYMWRRKAVKKRETQRKAALHRYDTERSVKELIGSGHFKEEDGTGIDVPFFDFESILAATDNFSEENKLGKGGFGPVYKAWRVWREGKAMDLMEETLRSSCNESEYLRCVHVGLLCVQEDPGERPTMSNVVVSLGGETASLPIPKQPAFLTRTLSTTASTSSKAEPPSSEIVSSIQEGR</sequence>
<keyword evidence="2" id="KW-0808">Transferase</keyword>
<dbReference type="SMART" id="SM00473">
    <property type="entry name" value="PAN_AP"/>
    <property type="match status" value="1"/>
</dbReference>
<evidence type="ECO:0000256" key="3">
    <source>
        <dbReference type="ARBA" id="ARBA00022741"/>
    </source>
</evidence>
<gene>
    <name evidence="9" type="ORF">COLO4_13053</name>
</gene>
<dbReference type="PANTHER" id="PTHR27002:SF1102">
    <property type="entry name" value="NON-SPECIFIC SERINE_THREONINE PROTEIN KINASE"/>
    <property type="match status" value="1"/>
</dbReference>
<keyword evidence="5" id="KW-0067">ATP-binding</keyword>
<evidence type="ECO:0000256" key="6">
    <source>
        <dbReference type="SAM" id="MobiDB-lite"/>
    </source>
</evidence>
<keyword evidence="4" id="KW-0418">Kinase</keyword>
<reference evidence="10" key="1">
    <citation type="submission" date="2013-09" db="EMBL/GenBank/DDBJ databases">
        <title>Corchorus olitorius genome sequencing.</title>
        <authorList>
            <person name="Alam M."/>
            <person name="Haque M.S."/>
            <person name="Islam M.S."/>
            <person name="Emdad E.M."/>
            <person name="Islam M.M."/>
            <person name="Ahmed B."/>
            <person name="Halim A."/>
            <person name="Hossen Q.M.M."/>
            <person name="Hossain M.Z."/>
            <person name="Ahmed R."/>
            <person name="Khan M.M."/>
            <person name="Islam R."/>
            <person name="Rashid M.M."/>
            <person name="Khan S.A."/>
            <person name="Rahman M.S."/>
            <person name="Alam M."/>
            <person name="Yahiya A.S."/>
            <person name="Khan M.S."/>
            <person name="Azam M.S."/>
            <person name="Haque T."/>
            <person name="Lashkar M.Z.H."/>
            <person name="Akhand A.I."/>
            <person name="Morshed G."/>
            <person name="Roy S."/>
            <person name="Uddin K.S."/>
            <person name="Rabeya T."/>
            <person name="Hossain A.S."/>
            <person name="Chowdhury A."/>
            <person name="Snigdha A.R."/>
            <person name="Mortoza M.S."/>
            <person name="Matin S.A."/>
            <person name="Hoque S.M.E."/>
            <person name="Islam M.K."/>
            <person name="Roy D.K."/>
            <person name="Haider R."/>
            <person name="Moosa M.M."/>
            <person name="Elias S.M."/>
            <person name="Hasan A.M."/>
            <person name="Jahan S."/>
            <person name="Shafiuddin M."/>
            <person name="Mahmood N."/>
            <person name="Shommy N.S."/>
        </authorList>
    </citation>
    <scope>NUCLEOTIDE SEQUENCE [LARGE SCALE GENOMIC DNA]</scope>
    <source>
        <strain evidence="10">cv. O-4</strain>
    </source>
</reference>
<dbReference type="STRING" id="93759.A0A1R3JYI7"/>
<evidence type="ECO:0000256" key="2">
    <source>
        <dbReference type="ARBA" id="ARBA00022679"/>
    </source>
</evidence>
<dbReference type="Proteomes" id="UP000187203">
    <property type="component" value="Unassembled WGS sequence"/>
</dbReference>
<dbReference type="Pfam" id="PF08276">
    <property type="entry name" value="PAN_2"/>
    <property type="match status" value="1"/>
</dbReference>